<keyword evidence="7 11" id="KW-0418">Kinase</keyword>
<dbReference type="Proteomes" id="UP000053797">
    <property type="component" value="Unassembled WGS sequence"/>
</dbReference>
<dbReference type="PIRSF" id="PIRSF000728">
    <property type="entry name" value="NAGK"/>
    <property type="match status" value="1"/>
</dbReference>
<evidence type="ECO:0000259" key="10">
    <source>
        <dbReference type="Pfam" id="PF00696"/>
    </source>
</evidence>
<dbReference type="Pfam" id="PF00696">
    <property type="entry name" value="AA_kinase"/>
    <property type="match status" value="1"/>
</dbReference>
<dbReference type="GO" id="GO:0006526">
    <property type="term" value="P:L-arginine biosynthetic process"/>
    <property type="evidence" value="ECO:0007669"/>
    <property type="project" value="UniProtKB-KW"/>
</dbReference>
<evidence type="ECO:0000256" key="2">
    <source>
        <dbReference type="ARBA" id="ARBA00013065"/>
    </source>
</evidence>
<dbReference type="GO" id="GO:0003991">
    <property type="term" value="F:acetylglutamate kinase activity"/>
    <property type="evidence" value="ECO:0007669"/>
    <property type="project" value="UniProtKB-EC"/>
</dbReference>
<name>A0A0V8GD19_9BACL</name>
<dbReference type="EC" id="2.7.2.8" evidence="2"/>
<evidence type="ECO:0000256" key="6">
    <source>
        <dbReference type="ARBA" id="ARBA00022741"/>
    </source>
</evidence>
<evidence type="ECO:0000256" key="1">
    <source>
        <dbReference type="ARBA" id="ARBA00004828"/>
    </source>
</evidence>
<evidence type="ECO:0000256" key="3">
    <source>
        <dbReference type="ARBA" id="ARBA00022571"/>
    </source>
</evidence>
<evidence type="ECO:0000256" key="7">
    <source>
        <dbReference type="ARBA" id="ARBA00022777"/>
    </source>
</evidence>
<dbReference type="CDD" id="cd04238">
    <property type="entry name" value="AAK_NAGK-like"/>
    <property type="match status" value="1"/>
</dbReference>
<gene>
    <name evidence="11" type="ORF">AS033_13500</name>
</gene>
<evidence type="ECO:0000313" key="11">
    <source>
        <dbReference type="EMBL" id="KSU48147.1"/>
    </source>
</evidence>
<evidence type="ECO:0000256" key="9">
    <source>
        <dbReference type="ARBA" id="ARBA00048141"/>
    </source>
</evidence>
<keyword evidence="6" id="KW-0547">Nucleotide-binding</keyword>
<proteinExistence type="predicted"/>
<evidence type="ECO:0000256" key="8">
    <source>
        <dbReference type="ARBA" id="ARBA00022840"/>
    </source>
</evidence>
<dbReference type="RefSeq" id="WP_058265752.1">
    <property type="nucleotide sequence ID" value="NZ_FMYN01000005.1"/>
</dbReference>
<protein>
    <recommendedName>
        <fullName evidence="2">acetylglutamate kinase</fullName>
        <ecNumber evidence="2">2.7.2.8</ecNumber>
    </recommendedName>
</protein>
<dbReference type="NCBIfam" id="TIGR00761">
    <property type="entry name" value="argB"/>
    <property type="match status" value="1"/>
</dbReference>
<dbReference type="SUPFAM" id="SSF53633">
    <property type="entry name" value="Carbamate kinase-like"/>
    <property type="match status" value="1"/>
</dbReference>
<dbReference type="InterPro" id="IPR004662">
    <property type="entry name" value="AcgluKinase_fam"/>
</dbReference>
<dbReference type="OrthoDB" id="9803155at2"/>
<keyword evidence="8" id="KW-0067">ATP-binding</keyword>
<keyword evidence="5" id="KW-0808">Transferase</keyword>
<comment type="pathway">
    <text evidence="1">Amino-acid biosynthesis; L-arginine biosynthesis; N(2)-acetyl-L-ornithine from L-glutamate: step 2/4.</text>
</comment>
<dbReference type="PANTHER" id="PTHR23342:SF0">
    <property type="entry name" value="N-ACETYLGLUTAMATE SYNTHASE, MITOCHONDRIAL"/>
    <property type="match status" value="1"/>
</dbReference>
<comment type="catalytic activity">
    <reaction evidence="9">
        <text>N-acetyl-L-glutamate + ATP = N-acetyl-L-glutamyl 5-phosphate + ADP</text>
        <dbReference type="Rhea" id="RHEA:14629"/>
        <dbReference type="ChEBI" id="CHEBI:30616"/>
        <dbReference type="ChEBI" id="CHEBI:44337"/>
        <dbReference type="ChEBI" id="CHEBI:57936"/>
        <dbReference type="ChEBI" id="CHEBI:456216"/>
        <dbReference type="EC" id="2.7.2.8"/>
    </reaction>
</comment>
<dbReference type="AlphaFoldDB" id="A0A0V8GD19"/>
<keyword evidence="3" id="KW-0055">Arginine biosynthesis</keyword>
<reference evidence="11 12" key="1">
    <citation type="journal article" date="2015" name="Int. J. Syst. Evol. Microbiol.">
        <title>Exiguobacterium enclense sp. nov., isolated from sediment.</title>
        <authorList>
            <person name="Dastager S.G."/>
            <person name="Mawlankar R."/>
            <person name="Sonalkar V.V."/>
            <person name="Thorat M.N."/>
            <person name="Mual P."/>
            <person name="Verma A."/>
            <person name="Krishnamurthi S."/>
            <person name="Tang S.K."/>
            <person name="Li W.J."/>
        </authorList>
    </citation>
    <scope>NUCLEOTIDE SEQUENCE [LARGE SCALE GENOMIC DNA]</scope>
    <source>
        <strain evidence="11 12">NIO-1109</strain>
    </source>
</reference>
<dbReference type="GO" id="GO:0005524">
    <property type="term" value="F:ATP binding"/>
    <property type="evidence" value="ECO:0007669"/>
    <property type="project" value="UniProtKB-KW"/>
</dbReference>
<dbReference type="InterPro" id="IPR001048">
    <property type="entry name" value="Asp/Glu/Uridylate_kinase"/>
</dbReference>
<dbReference type="GO" id="GO:0005737">
    <property type="term" value="C:cytoplasm"/>
    <property type="evidence" value="ECO:0007669"/>
    <property type="project" value="InterPro"/>
</dbReference>
<dbReference type="InterPro" id="IPR036393">
    <property type="entry name" value="AceGlu_kinase-like_sf"/>
</dbReference>
<evidence type="ECO:0000313" key="12">
    <source>
        <dbReference type="Proteomes" id="UP000053797"/>
    </source>
</evidence>
<dbReference type="EMBL" id="LNQL01000005">
    <property type="protein sequence ID" value="KSU48147.1"/>
    <property type="molecule type" value="Genomic_DNA"/>
</dbReference>
<dbReference type="Gene3D" id="3.40.1160.10">
    <property type="entry name" value="Acetylglutamate kinase-like"/>
    <property type="match status" value="1"/>
</dbReference>
<dbReference type="PANTHER" id="PTHR23342">
    <property type="entry name" value="N-ACETYLGLUTAMATE SYNTHASE"/>
    <property type="match status" value="1"/>
</dbReference>
<comment type="caution">
    <text evidence="11">The sequence shown here is derived from an EMBL/GenBank/DDBJ whole genome shotgun (WGS) entry which is preliminary data.</text>
</comment>
<evidence type="ECO:0000256" key="4">
    <source>
        <dbReference type="ARBA" id="ARBA00022605"/>
    </source>
</evidence>
<feature type="domain" description="Aspartate/glutamate/uridylate kinase" evidence="10">
    <location>
        <begin position="3"/>
        <end position="230"/>
    </location>
</feature>
<sequence>MTKRKVIKLGGSVWEQLDAQYFEEWKAWVETGNELLIVHGGGPLLSSYCEQEGIKPVFRNGVRVTTDGVLLGARRILAGEVQSGIVQQLNQAGIPAVGMSGLDGASVHGKKVKGLGAVGQITHIHPRLFTVLSTNGYVPVVTSLVTGEQGVLNSNGDACAIAVAKAWSVDRFELLTDVEGVKVNGDYQSEITSAAIEAAIASGEIYGGMIPKVEAMMQATQHGIPEVVIRSGKNALAAGTRIKEELHECTTTHLSTY</sequence>
<evidence type="ECO:0000256" key="5">
    <source>
        <dbReference type="ARBA" id="ARBA00022679"/>
    </source>
</evidence>
<organism evidence="11 12">
    <name type="scientific">Exiguobacterium indicum</name>
    <dbReference type="NCBI Taxonomy" id="296995"/>
    <lineage>
        <taxon>Bacteria</taxon>
        <taxon>Bacillati</taxon>
        <taxon>Bacillota</taxon>
        <taxon>Bacilli</taxon>
        <taxon>Bacillales</taxon>
        <taxon>Bacillales Family XII. Incertae Sedis</taxon>
        <taxon>Exiguobacterium</taxon>
    </lineage>
</organism>
<keyword evidence="4" id="KW-0028">Amino-acid biosynthesis</keyword>
<accession>A0A0V8GD19</accession>